<dbReference type="EMBL" id="CP095072">
    <property type="protein sequence ID" value="UOQ48550.1"/>
    <property type="molecule type" value="Genomic_DNA"/>
</dbReference>
<dbReference type="Gene3D" id="3.40.50.2300">
    <property type="match status" value="1"/>
</dbReference>
<dbReference type="SUPFAM" id="SSF53822">
    <property type="entry name" value="Periplasmic binding protein-like I"/>
    <property type="match status" value="1"/>
</dbReference>
<reference evidence="1 2" key="1">
    <citation type="submission" date="2022-04" db="EMBL/GenBank/DDBJ databases">
        <title>Gracilibacillus sp. isolated from saltern.</title>
        <authorList>
            <person name="Won M."/>
            <person name="Lee C.-M."/>
            <person name="Woen H.-Y."/>
            <person name="Kwon S.-W."/>
        </authorList>
    </citation>
    <scope>NUCLEOTIDE SEQUENCE [LARGE SCALE GENOMIC DNA]</scope>
    <source>
        <strain evidence="1 2">SSWR10-1</strain>
    </source>
</reference>
<organism evidence="1 2">
    <name type="scientific">Gracilibacillus caseinilyticus</name>
    <dbReference type="NCBI Taxonomy" id="2932256"/>
    <lineage>
        <taxon>Bacteria</taxon>
        <taxon>Bacillati</taxon>
        <taxon>Bacillota</taxon>
        <taxon>Bacilli</taxon>
        <taxon>Bacillales</taxon>
        <taxon>Bacillaceae</taxon>
        <taxon>Gracilibacillus</taxon>
    </lineage>
</organism>
<keyword evidence="2" id="KW-1185">Reference proteome</keyword>
<evidence type="ECO:0000313" key="1">
    <source>
        <dbReference type="EMBL" id="UOQ48550.1"/>
    </source>
</evidence>
<gene>
    <name evidence="1" type="ORF">MUN88_21390</name>
</gene>
<dbReference type="InterPro" id="IPR028082">
    <property type="entry name" value="Peripla_BP_I"/>
</dbReference>
<name>A0ABY4EVX5_9BACI</name>
<dbReference type="Proteomes" id="UP000831782">
    <property type="component" value="Chromosome"/>
</dbReference>
<sequence length="111" mass="12411">MMERLLLKYGDAIDVVYAHNADIAIGAIQAIEAFGFRPGHDMKIISIDATNKAFECNPLLGPQIMQASKELVAGKEIPMKITTSEETFKKEEARQEMRKKTILIIMTNSKV</sequence>
<accession>A0ABY4EVX5</accession>
<dbReference type="RefSeq" id="WP_244719231.1">
    <property type="nucleotide sequence ID" value="NZ_CP095072.1"/>
</dbReference>
<protein>
    <recommendedName>
        <fullName evidence="3">Periplasmic binding protein domain-containing protein</fullName>
    </recommendedName>
</protein>
<evidence type="ECO:0000313" key="2">
    <source>
        <dbReference type="Proteomes" id="UP000831782"/>
    </source>
</evidence>
<proteinExistence type="predicted"/>
<evidence type="ECO:0008006" key="3">
    <source>
        <dbReference type="Google" id="ProtNLM"/>
    </source>
</evidence>